<gene>
    <name evidence="1" type="ORF">EPI11_02275</name>
</gene>
<evidence type="ECO:0008006" key="3">
    <source>
        <dbReference type="Google" id="ProtNLM"/>
    </source>
</evidence>
<comment type="caution">
    <text evidence="1">The sequence shown here is derived from an EMBL/GenBank/DDBJ whole genome shotgun (WGS) entry which is preliminary data.</text>
</comment>
<name>A0A3S3QUD1_9FLAO</name>
<evidence type="ECO:0000313" key="2">
    <source>
        <dbReference type="Proteomes" id="UP000287527"/>
    </source>
</evidence>
<proteinExistence type="predicted"/>
<dbReference type="Proteomes" id="UP000287527">
    <property type="component" value="Unassembled WGS sequence"/>
</dbReference>
<protein>
    <recommendedName>
        <fullName evidence="3">Tetratricopeptide repeat protein</fullName>
    </recommendedName>
</protein>
<keyword evidence="2" id="KW-1185">Reference proteome</keyword>
<sequence length="369" mass="42245">MNTKDYIQLLNKPYSLNERHTAELEKILSEFPFLQSARAIYLKGLYNQESFRYNTELKKTAAYTTDRSVLFDFITSEQFHSVDKKAFDEKEKSVAVIAVNDSEIIEPIITTIKETTEPLTTNITAEEENTAIDEPIVIEETIAIEISAPPVVNKLEETMKFAIKAAEEQENAIVHEEQPIVQFSPEPVMDKLEESIKRTVEAAEADKPKEIPVIEEQPQEKPEVKNEVDIAEEKLDIGKPLEFGKQETHSFAEWLKISKLTPINREEEPKSPEQEEAISKKMELIDKFIETNPKIAPVKNTPVSPANIERFSPDNSSLMTETLARVYLEQKKYSKAIQAYEILILKYPEKSVFFADHISDIKILQQNNN</sequence>
<organism evidence="1 2">
    <name type="scientific">Flavobacterium cerinum</name>
    <dbReference type="NCBI Taxonomy" id="2502784"/>
    <lineage>
        <taxon>Bacteria</taxon>
        <taxon>Pseudomonadati</taxon>
        <taxon>Bacteroidota</taxon>
        <taxon>Flavobacteriia</taxon>
        <taxon>Flavobacteriales</taxon>
        <taxon>Flavobacteriaceae</taxon>
        <taxon>Flavobacterium</taxon>
    </lineage>
</organism>
<dbReference type="AlphaFoldDB" id="A0A3S3QUD1"/>
<dbReference type="OrthoDB" id="594666at2"/>
<accession>A0A3S3QUD1</accession>
<reference evidence="1 2" key="1">
    <citation type="submission" date="2019-01" db="EMBL/GenBank/DDBJ databases">
        <title>Flavobacterium sp. nov.,isolated from freshwater.</title>
        <authorList>
            <person name="Zhang R."/>
            <person name="Du Z.-J."/>
        </authorList>
    </citation>
    <scope>NUCLEOTIDE SEQUENCE [LARGE SCALE GENOMIC DNA]</scope>
    <source>
        <strain evidence="1 2">1E403</strain>
    </source>
</reference>
<evidence type="ECO:0000313" key="1">
    <source>
        <dbReference type="EMBL" id="RWX03780.1"/>
    </source>
</evidence>
<dbReference type="EMBL" id="SBII01000001">
    <property type="protein sequence ID" value="RWX03780.1"/>
    <property type="molecule type" value="Genomic_DNA"/>
</dbReference>